<dbReference type="SMART" id="SM00501">
    <property type="entry name" value="BRIGHT"/>
    <property type="match status" value="1"/>
</dbReference>
<dbReference type="SUPFAM" id="SSF48371">
    <property type="entry name" value="ARM repeat"/>
    <property type="match status" value="1"/>
</dbReference>
<feature type="compositionally biased region" description="Basic and acidic residues" evidence="5">
    <location>
        <begin position="1718"/>
        <end position="1740"/>
    </location>
</feature>
<dbReference type="InterPro" id="IPR036431">
    <property type="entry name" value="ARID_dom_sf"/>
</dbReference>
<feature type="compositionally biased region" description="Pro residues" evidence="5">
    <location>
        <begin position="995"/>
        <end position="1010"/>
    </location>
</feature>
<feature type="compositionally biased region" description="Polar residues" evidence="5">
    <location>
        <begin position="458"/>
        <end position="474"/>
    </location>
</feature>
<feature type="region of interest" description="Disordered" evidence="5">
    <location>
        <begin position="1972"/>
        <end position="2007"/>
    </location>
</feature>
<feature type="region of interest" description="Disordered" evidence="5">
    <location>
        <begin position="139"/>
        <end position="169"/>
    </location>
</feature>
<dbReference type="SMART" id="SM01014">
    <property type="entry name" value="ARID"/>
    <property type="match status" value="1"/>
</dbReference>
<dbReference type="Gene3D" id="1.10.150.60">
    <property type="entry name" value="ARID DNA-binding domain"/>
    <property type="match status" value="1"/>
</dbReference>
<feature type="compositionally biased region" description="Pro residues" evidence="5">
    <location>
        <begin position="647"/>
        <end position="656"/>
    </location>
</feature>
<dbReference type="Pfam" id="PF01388">
    <property type="entry name" value="ARID"/>
    <property type="match status" value="1"/>
</dbReference>
<feature type="compositionally biased region" description="Low complexity" evidence="5">
    <location>
        <begin position="263"/>
        <end position="282"/>
    </location>
</feature>
<feature type="compositionally biased region" description="Polar residues" evidence="5">
    <location>
        <begin position="295"/>
        <end position="305"/>
    </location>
</feature>
<feature type="compositionally biased region" description="Basic and acidic residues" evidence="5">
    <location>
        <begin position="14"/>
        <end position="23"/>
    </location>
</feature>
<feature type="compositionally biased region" description="Polar residues" evidence="5">
    <location>
        <begin position="1649"/>
        <end position="1688"/>
    </location>
</feature>
<dbReference type="CDD" id="cd16865">
    <property type="entry name" value="ARID_ARID1A-like"/>
    <property type="match status" value="1"/>
</dbReference>
<feature type="compositionally biased region" description="Low complexity" evidence="5">
    <location>
        <begin position="586"/>
        <end position="601"/>
    </location>
</feature>
<comment type="caution">
    <text evidence="7">The sequence shown here is derived from an EMBL/GenBank/DDBJ whole genome shotgun (WGS) entry which is preliminary data.</text>
</comment>
<feature type="compositionally biased region" description="Basic and acidic residues" evidence="5">
    <location>
        <begin position="1616"/>
        <end position="1639"/>
    </location>
</feature>
<feature type="compositionally biased region" description="Pro residues" evidence="5">
    <location>
        <begin position="887"/>
        <end position="906"/>
    </location>
</feature>
<feature type="compositionally biased region" description="Low complexity" evidence="5">
    <location>
        <begin position="367"/>
        <end position="381"/>
    </location>
</feature>
<evidence type="ECO:0000313" key="8">
    <source>
        <dbReference type="Proteomes" id="UP001642483"/>
    </source>
</evidence>
<keyword evidence="4" id="KW-0539">Nucleus</keyword>
<evidence type="ECO:0000259" key="6">
    <source>
        <dbReference type="PROSITE" id="PS51011"/>
    </source>
</evidence>
<dbReference type="InterPro" id="IPR001606">
    <property type="entry name" value="ARID_dom"/>
</dbReference>
<feature type="compositionally biased region" description="Low complexity" evidence="5">
    <location>
        <begin position="657"/>
        <end position="673"/>
    </location>
</feature>
<feature type="compositionally biased region" description="Basic and acidic residues" evidence="5">
    <location>
        <begin position="1572"/>
        <end position="1587"/>
    </location>
</feature>
<feature type="compositionally biased region" description="Polar residues" evidence="5">
    <location>
        <begin position="183"/>
        <end position="211"/>
    </location>
</feature>
<feature type="region of interest" description="Disordered" evidence="5">
    <location>
        <begin position="1761"/>
        <end position="1805"/>
    </location>
</feature>
<feature type="compositionally biased region" description="Low complexity" evidence="5">
    <location>
        <begin position="483"/>
        <end position="497"/>
    </location>
</feature>
<dbReference type="PROSITE" id="PS51011">
    <property type="entry name" value="ARID"/>
    <property type="match status" value="1"/>
</dbReference>
<dbReference type="InterPro" id="IPR033388">
    <property type="entry name" value="BAF250_C"/>
</dbReference>
<feature type="compositionally biased region" description="Pro residues" evidence="5">
    <location>
        <begin position="959"/>
        <end position="969"/>
    </location>
</feature>
<feature type="compositionally biased region" description="Low complexity" evidence="5">
    <location>
        <begin position="1"/>
        <end position="13"/>
    </location>
</feature>
<evidence type="ECO:0000256" key="4">
    <source>
        <dbReference type="ARBA" id="ARBA00023242"/>
    </source>
</evidence>
<dbReference type="InterPro" id="IPR016024">
    <property type="entry name" value="ARM-type_fold"/>
</dbReference>
<dbReference type="Gene3D" id="1.25.10.10">
    <property type="entry name" value="Leucine-rich Repeat Variant"/>
    <property type="match status" value="1"/>
</dbReference>
<dbReference type="InterPro" id="IPR021906">
    <property type="entry name" value="BAF250/Osa"/>
</dbReference>
<feature type="compositionally biased region" description="Polar residues" evidence="5">
    <location>
        <begin position="1761"/>
        <end position="1777"/>
    </location>
</feature>
<feature type="compositionally biased region" description="Polar residues" evidence="5">
    <location>
        <begin position="1696"/>
        <end position="1717"/>
    </location>
</feature>
<feature type="compositionally biased region" description="Low complexity" evidence="5">
    <location>
        <begin position="212"/>
        <end position="225"/>
    </location>
</feature>
<feature type="compositionally biased region" description="Basic and acidic residues" evidence="5">
    <location>
        <begin position="1779"/>
        <end position="1805"/>
    </location>
</feature>
<feature type="compositionally biased region" description="Polar residues" evidence="5">
    <location>
        <begin position="515"/>
        <end position="530"/>
    </location>
</feature>
<dbReference type="EMBL" id="CAWYQH010000001">
    <property type="protein sequence ID" value="CAK8672510.1"/>
    <property type="molecule type" value="Genomic_DNA"/>
</dbReference>
<evidence type="ECO:0000256" key="5">
    <source>
        <dbReference type="SAM" id="MobiDB-lite"/>
    </source>
</evidence>
<reference evidence="7 8" key="1">
    <citation type="submission" date="2024-02" db="EMBL/GenBank/DDBJ databases">
        <authorList>
            <person name="Daric V."/>
            <person name="Darras S."/>
        </authorList>
    </citation>
    <scope>NUCLEOTIDE SEQUENCE [LARGE SCALE GENOMIC DNA]</scope>
</reference>
<name>A0ABP0F238_CLALP</name>
<protein>
    <recommendedName>
        <fullName evidence="6">ARID domain-containing protein</fullName>
    </recommendedName>
</protein>
<keyword evidence="3" id="KW-0156">Chromatin regulator</keyword>
<feature type="region of interest" description="Disordered" evidence="5">
    <location>
        <begin position="1567"/>
        <end position="1740"/>
    </location>
</feature>
<keyword evidence="2" id="KW-0597">Phosphoprotein</keyword>
<feature type="compositionally biased region" description="Polar residues" evidence="5">
    <location>
        <begin position="357"/>
        <end position="366"/>
    </location>
</feature>
<dbReference type="InterPro" id="IPR011989">
    <property type="entry name" value="ARM-like"/>
</dbReference>
<feature type="compositionally biased region" description="Polar residues" evidence="5">
    <location>
        <begin position="1601"/>
        <end position="1615"/>
    </location>
</feature>
<feature type="domain" description="ARID" evidence="6">
    <location>
        <begin position="759"/>
        <end position="850"/>
    </location>
</feature>
<comment type="subcellular location">
    <subcellularLocation>
        <location evidence="1">Nucleus</location>
    </subcellularLocation>
</comment>
<feature type="region of interest" description="Disordered" evidence="5">
    <location>
        <begin position="183"/>
        <end position="742"/>
    </location>
</feature>
<feature type="region of interest" description="Disordered" evidence="5">
    <location>
        <begin position="1314"/>
        <end position="1334"/>
    </location>
</feature>
<proteinExistence type="predicted"/>
<accession>A0ABP0F238</accession>
<feature type="region of interest" description="Disordered" evidence="5">
    <location>
        <begin position="1"/>
        <end position="29"/>
    </location>
</feature>
<organism evidence="7 8">
    <name type="scientific">Clavelina lepadiformis</name>
    <name type="common">Light-bulb sea squirt</name>
    <name type="synonym">Ascidia lepadiformis</name>
    <dbReference type="NCBI Taxonomy" id="159417"/>
    <lineage>
        <taxon>Eukaryota</taxon>
        <taxon>Metazoa</taxon>
        <taxon>Chordata</taxon>
        <taxon>Tunicata</taxon>
        <taxon>Ascidiacea</taxon>
        <taxon>Aplousobranchia</taxon>
        <taxon>Clavelinidae</taxon>
        <taxon>Clavelina</taxon>
    </lineage>
</organism>
<evidence type="ECO:0000256" key="1">
    <source>
        <dbReference type="ARBA" id="ARBA00004123"/>
    </source>
</evidence>
<dbReference type="Proteomes" id="UP001642483">
    <property type="component" value="Unassembled WGS sequence"/>
</dbReference>
<dbReference type="PANTHER" id="PTHR12656:SF5">
    <property type="entry name" value="TRITHORAX GROUP PROTEIN OSA"/>
    <property type="match status" value="1"/>
</dbReference>
<feature type="compositionally biased region" description="Polar residues" evidence="5">
    <location>
        <begin position="627"/>
        <end position="641"/>
    </location>
</feature>
<feature type="region of interest" description="Disordered" evidence="5">
    <location>
        <begin position="869"/>
        <end position="1266"/>
    </location>
</feature>
<dbReference type="Pfam" id="PF12031">
    <property type="entry name" value="BAF250_C"/>
    <property type="match status" value="2"/>
</dbReference>
<feature type="compositionally biased region" description="Low complexity" evidence="5">
    <location>
        <begin position="237"/>
        <end position="251"/>
    </location>
</feature>
<evidence type="ECO:0000256" key="3">
    <source>
        <dbReference type="ARBA" id="ARBA00022853"/>
    </source>
</evidence>
<sequence length="2284" mass="250096">MVTNTAGGATTETASKENGECAKDNSVNEDYSNLKQNCEDYPKITQTEKIVVAPQNEATNTNSMSQIPIDQNEGTNYNAVSAANGLPGTTGTGNARPYGNGVPVTSAMSVNGPLVAAPPPQSAVPSSYANYSPYNHHSTAYPGKSGVPPGRQMPNPAYPPSMSQRYPNQQGVATPTLNQLLTTPSRYPTQYTGYTNHSASQQQPDYSQGGSQTWQPRPQQQYPRAQLDHQMKPDAAGGYPQQQYPLPLQHPGYPPSQTRYHGPSPNSQQPQPSYNQSQQQYSGNTSMPPPGQTGYPPSSTPSRHTPYSGYPAYNSAQQSPYYGQRHPQPFGYPSSSYPGPTAAPGPSSGPAVGENRSYANTNTEQHPSSQPSLDSSASSHPMSKDHMMSPNRRTPQPTPHPGSVQSPMNPSASPHIHHGQHPSVAQLRGPSPAPGSPATGSQSRGTPLSPPSVRPGQNYGQFRPHSQQPYGSQPPNYPQHMISPQQHSSTPQPQQPSVRPHGPPSGGKPAHQMHSAGNNQNFPSQQSPAYQQPGGHMHCYENYPQPQHMMPGYNESSPAPAERRPSRQGSHPSAALMSEQQSRQGAAAAAHAAMVAAAHTAQPGSTSGQKNPAGGYYPQHQPRPPHSNYSNVQPGSDQYHQTMGYPRMPPGPPTSGPPQRMMGPPGMGSPQSQAVRMVTPSSHYQPGYGPTGPPQQSHYPGYYPQSSGDSGHHPGMHPGYPTPPNNYDGTPHPPEEPVKKTSARSASQKLATLYEPADEPGRREFIDGILRYWEEKEYPLKNAPLMGRKTLDLYRLYQLVKERGFMQEVTSNKKWTDISSLMGLGTSPSSGFTLKKQYCKYLYGFECKMERGEPEPQEALARIAELNRKRKNQEQHHKEEAKSATPSPAPQSSPSVPPTPRHPTPAPSAAQRLPTHQQYPPGQFPPPPQMGPQYRPPGQGGYMGQPPISSQPHPASYPQHPPGGVPPRPGATLMPGYHPGQTPVSTYASQLPLPSGFPPQTPPVGPPVPPAASAGPVANTEISGSKSSEFPPPPDTSTSEAKPPNNADPKLSMKPPVPADNVLAAANPFGDSKTSKITAPTPSYPAPHSGPLQSQQYPPYPTHDPYRSNYPLRPGMPQSHYPYTNSPHPHARPSGPSHPGLMQAGHPPQVPSPRVSGAYPASTPGMSRPSYPRPGQYPGAQSPYAGMKRSSSDMYGPPSKYSRPDGHLPHPSSSAPYPPNHPSFNEHDSYMRHRFPSSSSLPTHVTYSSPTPNLGIHGPSTPARAHHQGYSHARIDTSVRSSVRWPHPSMHQRTNSPLTHVFPKYLNDPRALMRRQTPGRGPHQSKKPEIYNFPPDSVEATPLRGIKLSRKTCQDVSLTEAWRLVMALKSGLLVESTWALNALTVLLYDNQSVTQLKLPQLPGLLDALVDHYRCCLSEIFTLPNEQDALGVLLYGNVTYAAKDEEVFEDNFPIVKPALTCRKKKGCIASSRLNGKFTTFPIKLEPRTDPFLVDNSDQWDCNKPKTLLDDLSHIVLSFFPEKLGEVKVRKQEPPSNFSDGVMVVEATLEDVLSIPCSVLSPDDFYISKSTSDPGKHPSFDNTSKKELLEAGDVPKTGETEKLNTSLQEPQTETSSNSDKDNSETSKDDNKSENSNNKDVENMSEEDFESNPASSDPNSTCTVENSNDTLTQTDISDENQIPSPDISSKSESLKDINDNTYSKIETNKSPHLHNGNSLDHINEGQKDKSMDVKNNHSTDAKTNCKVEKKELLVEEENTMQASPMCNGIQDSDASNSATDVTDFKDVKEEDNKTEEKSEKKEERHTEVEVEISKDQLKVKTEPIASPSISLKRSVISRVEKVLEERNVILLEDEAIGCNGNLMDVISGPLMCAKLSERKNELANRLQCISNIIRGLSFIPSNTGELCRQRSLMRAISGTLLLRHKHRTRPKRAHKVYHEEDEKIKLQDDQLDVTEACDKPSQLLAEVKVEGHLLDDNDPNFPLPESKQEKPNCTSKHLIKTSDPPERKVRTSELFAPEPEAKVEVKRKKKCHFSSTVYDCEDNDDVYSDPWWWDCVRKTREDSLVVLANIAPSLDLSELPDDNVPLALLEACLHWSVCPSSDACDPFSAKSKYFLSVQRLALEILTKLSIKDQNVDLMLATRPFSRIEKLFAYLVNLICDRRDPTLREFAIVLLSNLSMGESVAARAIALQSGAISSLIAFLEECEETGVSSRRMFPGQMAINCGTTVFMMVKAARTLLALAKITENKQSFIKFQLRLLSLSMSQILGHDVTPIISAVLYELTHDIS</sequence>
<feature type="compositionally biased region" description="Polar residues" evidence="5">
    <location>
        <begin position="1236"/>
        <end position="1252"/>
    </location>
</feature>
<feature type="compositionally biased region" description="Basic and acidic residues" evidence="5">
    <location>
        <begin position="872"/>
        <end position="882"/>
    </location>
</feature>
<feature type="compositionally biased region" description="Polar residues" evidence="5">
    <location>
        <begin position="403"/>
        <end position="412"/>
    </location>
</feature>
<dbReference type="SUPFAM" id="SSF46774">
    <property type="entry name" value="ARID-like"/>
    <property type="match status" value="1"/>
</dbReference>
<dbReference type="PANTHER" id="PTHR12656">
    <property type="entry name" value="BRG-1 ASSOCIATED FACTOR 250 BAF250"/>
    <property type="match status" value="1"/>
</dbReference>
<evidence type="ECO:0000313" key="7">
    <source>
        <dbReference type="EMBL" id="CAK8672510.1"/>
    </source>
</evidence>
<keyword evidence="8" id="KW-1185">Reference proteome</keyword>
<gene>
    <name evidence="7" type="ORF">CVLEPA_LOCUS1454</name>
</gene>
<evidence type="ECO:0000256" key="2">
    <source>
        <dbReference type="ARBA" id="ARBA00022553"/>
    </source>
</evidence>
<feature type="compositionally biased region" description="Low complexity" evidence="5">
    <location>
        <begin position="327"/>
        <end position="353"/>
    </location>
</feature>